<dbReference type="Proteomes" id="UP001056120">
    <property type="component" value="Linkage Group LG01"/>
</dbReference>
<evidence type="ECO:0000313" key="1">
    <source>
        <dbReference type="EMBL" id="KAI3826428.1"/>
    </source>
</evidence>
<gene>
    <name evidence="1" type="ORF">L1987_00476</name>
</gene>
<accession>A0ACB9K2G0</accession>
<reference evidence="1 2" key="2">
    <citation type="journal article" date="2022" name="Mol. Ecol. Resour.">
        <title>The genomes of chicory, endive, great burdock and yacon provide insights into Asteraceae paleo-polyploidization history and plant inulin production.</title>
        <authorList>
            <person name="Fan W."/>
            <person name="Wang S."/>
            <person name="Wang H."/>
            <person name="Wang A."/>
            <person name="Jiang F."/>
            <person name="Liu H."/>
            <person name="Zhao H."/>
            <person name="Xu D."/>
            <person name="Zhang Y."/>
        </authorList>
    </citation>
    <scope>NUCLEOTIDE SEQUENCE [LARGE SCALE GENOMIC DNA]</scope>
    <source>
        <strain evidence="2">cv. Yunnan</strain>
        <tissue evidence="1">Leaves</tissue>
    </source>
</reference>
<organism evidence="1 2">
    <name type="scientific">Smallanthus sonchifolius</name>
    <dbReference type="NCBI Taxonomy" id="185202"/>
    <lineage>
        <taxon>Eukaryota</taxon>
        <taxon>Viridiplantae</taxon>
        <taxon>Streptophyta</taxon>
        <taxon>Embryophyta</taxon>
        <taxon>Tracheophyta</taxon>
        <taxon>Spermatophyta</taxon>
        <taxon>Magnoliopsida</taxon>
        <taxon>eudicotyledons</taxon>
        <taxon>Gunneridae</taxon>
        <taxon>Pentapetalae</taxon>
        <taxon>asterids</taxon>
        <taxon>campanulids</taxon>
        <taxon>Asterales</taxon>
        <taxon>Asteraceae</taxon>
        <taxon>Asteroideae</taxon>
        <taxon>Heliantheae alliance</taxon>
        <taxon>Millerieae</taxon>
        <taxon>Smallanthus</taxon>
    </lineage>
</organism>
<evidence type="ECO:0000313" key="2">
    <source>
        <dbReference type="Proteomes" id="UP001056120"/>
    </source>
</evidence>
<proteinExistence type="predicted"/>
<dbReference type="EMBL" id="CM042018">
    <property type="protein sequence ID" value="KAI3826428.1"/>
    <property type="molecule type" value="Genomic_DNA"/>
</dbReference>
<keyword evidence="2" id="KW-1185">Reference proteome</keyword>
<comment type="caution">
    <text evidence="1">The sequence shown here is derived from an EMBL/GenBank/DDBJ whole genome shotgun (WGS) entry which is preliminary data.</text>
</comment>
<protein>
    <submittedName>
        <fullName evidence="1">Uncharacterized protein</fullName>
    </submittedName>
</protein>
<name>A0ACB9K2G0_9ASTR</name>
<sequence length="100" mass="10704">MVVERVEHAQFGLKALGSSEKAVHLHENFVNIESNARNSLNTTIRAEKTVFEELEKKVEEHQGLMKTASVDLLASGLNGDCFYGPASIGLNGPPGLLAAG</sequence>
<reference evidence="2" key="1">
    <citation type="journal article" date="2022" name="Mol. Ecol. Resour.">
        <title>The genomes of chicory, endive, great burdock and yacon provide insights into Asteraceae palaeo-polyploidization history and plant inulin production.</title>
        <authorList>
            <person name="Fan W."/>
            <person name="Wang S."/>
            <person name="Wang H."/>
            <person name="Wang A."/>
            <person name="Jiang F."/>
            <person name="Liu H."/>
            <person name="Zhao H."/>
            <person name="Xu D."/>
            <person name="Zhang Y."/>
        </authorList>
    </citation>
    <scope>NUCLEOTIDE SEQUENCE [LARGE SCALE GENOMIC DNA]</scope>
    <source>
        <strain evidence="2">cv. Yunnan</strain>
    </source>
</reference>